<dbReference type="InterPro" id="IPR002126">
    <property type="entry name" value="Cadherin-like_dom"/>
</dbReference>
<dbReference type="InterPro" id="IPR013783">
    <property type="entry name" value="Ig-like_fold"/>
</dbReference>
<dbReference type="InterPro" id="IPR006644">
    <property type="entry name" value="Cadg"/>
</dbReference>
<dbReference type="Pfam" id="PF13585">
    <property type="entry name" value="CHU_C"/>
    <property type="match status" value="1"/>
</dbReference>
<proteinExistence type="predicted"/>
<dbReference type="SUPFAM" id="SSF49313">
    <property type="entry name" value="Cadherin-like"/>
    <property type="match status" value="1"/>
</dbReference>
<comment type="caution">
    <text evidence="2">The sequence shown here is derived from an EMBL/GenBank/DDBJ whole genome shotgun (WGS) entry which is preliminary data.</text>
</comment>
<dbReference type="AlphaFoldDB" id="M7NAD9"/>
<dbReference type="GO" id="GO:0016020">
    <property type="term" value="C:membrane"/>
    <property type="evidence" value="ECO:0007669"/>
    <property type="project" value="InterPro"/>
</dbReference>
<dbReference type="RefSeq" id="WP_009194097.1">
    <property type="nucleotide sequence ID" value="NZ_AODQ01000010.1"/>
</dbReference>
<gene>
    <name evidence="2" type="ORF">ADICEAN_00690</name>
</gene>
<dbReference type="OrthoDB" id="631648at2"/>
<dbReference type="EMBL" id="AODQ01000010">
    <property type="protein sequence ID" value="EMR04166.1"/>
    <property type="molecule type" value="Genomic_DNA"/>
</dbReference>
<accession>M7NAD9</accession>
<name>M7NAD9_9BACT</name>
<evidence type="ECO:0000313" key="2">
    <source>
        <dbReference type="EMBL" id="EMR04166.1"/>
    </source>
</evidence>
<dbReference type="GO" id="GO:0005509">
    <property type="term" value="F:calcium ion binding"/>
    <property type="evidence" value="ECO:0007669"/>
    <property type="project" value="InterPro"/>
</dbReference>
<evidence type="ECO:0000313" key="3">
    <source>
        <dbReference type="Proteomes" id="UP000011910"/>
    </source>
</evidence>
<dbReference type="SMART" id="SM00736">
    <property type="entry name" value="CADG"/>
    <property type="match status" value="1"/>
</dbReference>
<dbReference type="GO" id="GO:0007156">
    <property type="term" value="P:homophilic cell adhesion via plasma membrane adhesion molecules"/>
    <property type="evidence" value="ECO:0007669"/>
    <property type="project" value="InterPro"/>
</dbReference>
<dbReference type="Pfam" id="PF05345">
    <property type="entry name" value="He_PIG"/>
    <property type="match status" value="1"/>
</dbReference>
<dbReference type="InterPro" id="IPR026341">
    <property type="entry name" value="T9SS_type_B"/>
</dbReference>
<dbReference type="Proteomes" id="UP000011910">
    <property type="component" value="Unassembled WGS sequence"/>
</dbReference>
<evidence type="ECO:0000259" key="1">
    <source>
        <dbReference type="PROSITE" id="PS50268"/>
    </source>
</evidence>
<organism evidence="2 3">
    <name type="scientific">Cesiribacter andamanensis AMV16</name>
    <dbReference type="NCBI Taxonomy" id="1279009"/>
    <lineage>
        <taxon>Bacteria</taxon>
        <taxon>Pseudomonadati</taxon>
        <taxon>Bacteroidota</taxon>
        <taxon>Cytophagia</taxon>
        <taxon>Cytophagales</taxon>
        <taxon>Cesiribacteraceae</taxon>
        <taxon>Cesiribacter</taxon>
    </lineage>
</organism>
<dbReference type="eggNOG" id="COG3291">
    <property type="taxonomic scope" value="Bacteria"/>
</dbReference>
<dbReference type="NCBIfam" id="TIGR04131">
    <property type="entry name" value="Bac_Flav_CTERM"/>
    <property type="match status" value="1"/>
</dbReference>
<sequence length="328" mass="35938">MADAVGEMEFSIRAFDGTDYSAAIPFKVIVQPVNDGPGGPGGGGGGDELGPFTYLEDELATLDLNDYFTDADGDVLQYTFENMPAWFLQDVDDNGLSGLLEGTPSHEDIGEYSITVTVTDGQVSLTRTFMVYVIEVNDPPQIHDLREETETFINQALEPLTFTVSDEETPAEELTVQAHVVGGTSLISSFELINEGAGAWRIEWSLQPNAYGEDTVVVQVSDGELSTTARSVIRVGLQDLPDIPTLITPNGDGLNDSWNILGLEEFRNHEIRIFDLRGRVVFSSRQYGPSREWDGTFNGTALPDGTYTYQILLNDGKEKRTGHITIAR</sequence>
<reference evidence="2 3" key="1">
    <citation type="journal article" date="2013" name="Genome Announc.">
        <title>Draft Genome Sequence of Cesiribacter andamanensis Strain AMV16T, Isolated from a Soil Sample from a Mud Volcano in the Andaman Islands, India.</title>
        <authorList>
            <person name="Shivaji S."/>
            <person name="Ara S."/>
            <person name="Begum Z."/>
            <person name="Srinivas T.N."/>
            <person name="Singh A."/>
            <person name="Kumar Pinnaka A."/>
        </authorList>
    </citation>
    <scope>NUCLEOTIDE SEQUENCE [LARGE SCALE GENOMIC DNA]</scope>
    <source>
        <strain evidence="2 3">AMV16</strain>
    </source>
</reference>
<feature type="domain" description="Cadherin" evidence="1">
    <location>
        <begin position="69"/>
        <end position="142"/>
    </location>
</feature>
<dbReference type="PROSITE" id="PS50268">
    <property type="entry name" value="CADHERIN_2"/>
    <property type="match status" value="1"/>
</dbReference>
<protein>
    <recommendedName>
        <fullName evidence="1">Cadherin domain-containing protein</fullName>
    </recommendedName>
</protein>
<keyword evidence="3" id="KW-1185">Reference proteome</keyword>
<dbReference type="Gene3D" id="2.60.40.10">
    <property type="entry name" value="Immunoglobulins"/>
    <property type="match status" value="1"/>
</dbReference>
<dbReference type="eggNOG" id="COG5276">
    <property type="taxonomic scope" value="Bacteria"/>
</dbReference>
<dbReference type="STRING" id="1279009.ADICEAN_00690"/>
<dbReference type="InterPro" id="IPR015919">
    <property type="entry name" value="Cadherin-like_sf"/>
</dbReference>